<dbReference type="SUPFAM" id="SSF51011">
    <property type="entry name" value="Glycosyl hydrolase domain"/>
    <property type="match status" value="1"/>
</dbReference>
<name>A0A5C1QHZ2_9SPIO</name>
<evidence type="ECO:0000256" key="2">
    <source>
        <dbReference type="ARBA" id="ARBA00022801"/>
    </source>
</evidence>
<dbReference type="OrthoDB" id="9805159at2"/>
<proteinExistence type="inferred from homology"/>
<comment type="similarity">
    <text evidence="1">Belongs to the glycosyl hydrolase 13 family.</text>
</comment>
<organism evidence="5 6">
    <name type="scientific">Oceanispirochaeta crateris</name>
    <dbReference type="NCBI Taxonomy" id="2518645"/>
    <lineage>
        <taxon>Bacteria</taxon>
        <taxon>Pseudomonadati</taxon>
        <taxon>Spirochaetota</taxon>
        <taxon>Spirochaetia</taxon>
        <taxon>Spirochaetales</taxon>
        <taxon>Spirochaetaceae</taxon>
        <taxon>Oceanispirochaeta</taxon>
    </lineage>
</organism>
<dbReference type="PANTHER" id="PTHR10357">
    <property type="entry name" value="ALPHA-AMYLASE FAMILY MEMBER"/>
    <property type="match status" value="1"/>
</dbReference>
<evidence type="ECO:0000256" key="3">
    <source>
        <dbReference type="ARBA" id="ARBA00023295"/>
    </source>
</evidence>
<feature type="domain" description="Glycosyl hydrolase family 13 catalytic" evidence="4">
    <location>
        <begin position="14"/>
        <end position="406"/>
    </location>
</feature>
<protein>
    <submittedName>
        <fullName evidence="5">Alpha-glucosidase</fullName>
    </submittedName>
</protein>
<sequence>MFHHKPIQEMVIYQIYTRSFKDSNGDGVGDLAGVTEKLEYLSSLGVDMLWLSPFCSSPNDDMGYDISDYQNIMVEMGSMEDLERLLEEAHKRNIGIMMDLVLNHSSDEHPWFVESRSSRDNPKRDWYIWADEPNNWDSYFCPEAWELDEKTGQYYLHIFGVKQPDLNWRNQELREEIFRMVEWWLEKGIDGLRLDAIHLIGKPEGNPDYVHAPGESKQFCHFRNHELGHKYIQELHKRVFSRYHPVTVGETGGSTPQSARLYVDKARHEFDMIFHLGFLEEGEFEENPARNYKKFYEKWYEQLSQEGWDAVFLGNHDLARMVSVIGDEERYWKESATCLATMILTQWGTPFLYQGDEIGMVNAGFTSLDQFRDPHTTIKYRVAEEKGQDTEKVLADIIKWGRDNSRTPMQWDDSAHGGFSEAEPWIMMARNWQHINVARQEADPCSVLSYYKKAIAMRKSNPCLSYGRMEMEKSDPAVFAYRRSHEGCSVLVVLNLSSSPAAFNMKAFNKDQILLSNYPGIRQNVSGLFLRPWESLVVKDR</sequence>
<dbReference type="InterPro" id="IPR056300">
    <property type="entry name" value="SusG-like_C"/>
</dbReference>
<gene>
    <name evidence="5" type="ORF">EXM22_00875</name>
</gene>
<evidence type="ECO:0000313" key="5">
    <source>
        <dbReference type="EMBL" id="QEN06610.1"/>
    </source>
</evidence>
<evidence type="ECO:0000256" key="1">
    <source>
        <dbReference type="ARBA" id="ARBA00008061"/>
    </source>
</evidence>
<dbReference type="Pfam" id="PF00128">
    <property type="entry name" value="Alpha-amylase"/>
    <property type="match status" value="1"/>
</dbReference>
<dbReference type="InterPro" id="IPR045857">
    <property type="entry name" value="O16G_dom_2"/>
</dbReference>
<dbReference type="InterPro" id="IPR006047">
    <property type="entry name" value="GH13_cat_dom"/>
</dbReference>
<keyword evidence="3" id="KW-0326">Glycosidase</keyword>
<dbReference type="FunFam" id="3.20.20.80:FF:000064">
    <property type="entry name" value="Oligo-1,6-glucosidase"/>
    <property type="match status" value="1"/>
</dbReference>
<dbReference type="InterPro" id="IPR013780">
    <property type="entry name" value="Glyco_hydro_b"/>
</dbReference>
<dbReference type="Gene3D" id="3.90.400.10">
    <property type="entry name" value="Oligo-1,6-glucosidase, Domain 2"/>
    <property type="match status" value="1"/>
</dbReference>
<dbReference type="Gene3D" id="3.20.20.80">
    <property type="entry name" value="Glycosidases"/>
    <property type="match status" value="1"/>
</dbReference>
<keyword evidence="6" id="KW-1185">Reference proteome</keyword>
<dbReference type="CDD" id="cd11333">
    <property type="entry name" value="AmyAc_SI_OligoGlu_DGase"/>
    <property type="match status" value="1"/>
</dbReference>
<dbReference type="Proteomes" id="UP000324209">
    <property type="component" value="Chromosome"/>
</dbReference>
<dbReference type="Pfam" id="PF23915">
    <property type="entry name" value="SusG_C"/>
    <property type="match status" value="1"/>
</dbReference>
<dbReference type="InterPro" id="IPR017853">
    <property type="entry name" value="GH"/>
</dbReference>
<dbReference type="PANTHER" id="PTHR10357:SF179">
    <property type="entry name" value="NEUTRAL AND BASIC AMINO ACID TRANSPORT PROTEIN RBAT"/>
    <property type="match status" value="1"/>
</dbReference>
<dbReference type="AlphaFoldDB" id="A0A5C1QHZ2"/>
<reference evidence="5 6" key="1">
    <citation type="submission" date="2019-02" db="EMBL/GenBank/DDBJ databases">
        <title>Complete Genome Sequence and Methylome Analysis of free living Spirochaetas.</title>
        <authorList>
            <person name="Fomenkov A."/>
            <person name="Dubinina G."/>
            <person name="Leshcheva N."/>
            <person name="Mikheeva N."/>
            <person name="Grabovich M."/>
            <person name="Vincze T."/>
            <person name="Roberts R.J."/>
        </authorList>
    </citation>
    <scope>NUCLEOTIDE SEQUENCE [LARGE SCALE GENOMIC DNA]</scope>
    <source>
        <strain evidence="5 6">K2</strain>
    </source>
</reference>
<accession>A0A5C1QHZ2</accession>
<evidence type="ECO:0000259" key="4">
    <source>
        <dbReference type="SMART" id="SM00642"/>
    </source>
</evidence>
<dbReference type="FunFam" id="3.90.400.10:FF:000002">
    <property type="entry name" value="Sucrose isomerase"/>
    <property type="match status" value="1"/>
</dbReference>
<dbReference type="RefSeq" id="WP_149484693.1">
    <property type="nucleotide sequence ID" value="NZ_CP036150.1"/>
</dbReference>
<dbReference type="GO" id="GO:0009313">
    <property type="term" value="P:oligosaccharide catabolic process"/>
    <property type="evidence" value="ECO:0007669"/>
    <property type="project" value="TreeGrafter"/>
</dbReference>
<evidence type="ECO:0000313" key="6">
    <source>
        <dbReference type="Proteomes" id="UP000324209"/>
    </source>
</evidence>
<keyword evidence="2" id="KW-0378">Hydrolase</keyword>
<dbReference type="SMART" id="SM00642">
    <property type="entry name" value="Aamy"/>
    <property type="match status" value="1"/>
</dbReference>
<dbReference type="Gene3D" id="2.60.40.1180">
    <property type="entry name" value="Golgi alpha-mannosidase II"/>
    <property type="match status" value="1"/>
</dbReference>
<dbReference type="EMBL" id="CP036150">
    <property type="protein sequence ID" value="QEN06610.1"/>
    <property type="molecule type" value="Genomic_DNA"/>
</dbReference>
<dbReference type="KEGG" id="ock:EXM22_00875"/>
<dbReference type="SUPFAM" id="SSF51445">
    <property type="entry name" value="(Trans)glycosidases"/>
    <property type="match status" value="1"/>
</dbReference>
<dbReference type="GO" id="GO:0004556">
    <property type="term" value="F:alpha-amylase activity"/>
    <property type="evidence" value="ECO:0007669"/>
    <property type="project" value="TreeGrafter"/>
</dbReference>